<dbReference type="PROSITE" id="PS51704">
    <property type="entry name" value="GP_PDE"/>
    <property type="match status" value="1"/>
</dbReference>
<gene>
    <name evidence="2" type="ORF">ACFS1K_03185</name>
</gene>
<evidence type="ECO:0000313" key="3">
    <source>
        <dbReference type="Proteomes" id="UP001597532"/>
    </source>
</evidence>
<sequence>MKLLIGLLFIFTWSNLVLSQDSLVVPDNYGLPQVGICAHRGANETYPENTLAAFAEAIRLGAQMIEFDVQMTKDKQLVIMHDETVNRTTNGRGLVGELTLGEIKKLDAGKWKSKRFKGERVPTLTEALNLMPRNIWLNIHLKGDERLGAATAKAVIANNRMHQAVIACENEAAKGVRRVNPNIMMCNMERLSSRAEYIKATIENGFSFLQLRSSRDDEHMTEDLKRLKENGIQINYFHSEDEGQVKELMDAGVNFILTDRLSKMLQAFDTLNSAPSVDPK</sequence>
<dbReference type="RefSeq" id="WP_251806838.1">
    <property type="nucleotide sequence ID" value="NZ_CP166679.1"/>
</dbReference>
<protein>
    <submittedName>
        <fullName evidence="2">Glycerophosphodiester phosphodiesterase</fullName>
    </submittedName>
</protein>
<dbReference type="PANTHER" id="PTHR46211">
    <property type="entry name" value="GLYCEROPHOSPHORYL DIESTER PHOSPHODIESTERASE"/>
    <property type="match status" value="1"/>
</dbReference>
<dbReference type="InterPro" id="IPR030395">
    <property type="entry name" value="GP_PDE_dom"/>
</dbReference>
<name>A0ABW5VBU2_9FLAO</name>
<dbReference type="SUPFAM" id="SSF51695">
    <property type="entry name" value="PLC-like phosphodiesterases"/>
    <property type="match status" value="1"/>
</dbReference>
<evidence type="ECO:0000259" key="1">
    <source>
        <dbReference type="PROSITE" id="PS51704"/>
    </source>
</evidence>
<dbReference type="Proteomes" id="UP001597532">
    <property type="component" value="Unassembled WGS sequence"/>
</dbReference>
<dbReference type="EMBL" id="JBHUOK010000004">
    <property type="protein sequence ID" value="MFD2788760.1"/>
    <property type="molecule type" value="Genomic_DNA"/>
</dbReference>
<dbReference type="Gene3D" id="3.20.20.190">
    <property type="entry name" value="Phosphatidylinositol (PI) phosphodiesterase"/>
    <property type="match status" value="1"/>
</dbReference>
<evidence type="ECO:0000313" key="2">
    <source>
        <dbReference type="EMBL" id="MFD2788760.1"/>
    </source>
</evidence>
<proteinExistence type="predicted"/>
<feature type="domain" description="GP-PDE" evidence="1">
    <location>
        <begin position="34"/>
        <end position="268"/>
    </location>
</feature>
<accession>A0ABW5VBU2</accession>
<dbReference type="InterPro" id="IPR017946">
    <property type="entry name" value="PLC-like_Pdiesterase_TIM-brl"/>
</dbReference>
<keyword evidence="3" id="KW-1185">Reference proteome</keyword>
<organism evidence="2 3">
    <name type="scientific">Arenibacter antarcticus</name>
    <dbReference type="NCBI Taxonomy" id="2040469"/>
    <lineage>
        <taxon>Bacteria</taxon>
        <taxon>Pseudomonadati</taxon>
        <taxon>Bacteroidota</taxon>
        <taxon>Flavobacteriia</taxon>
        <taxon>Flavobacteriales</taxon>
        <taxon>Flavobacteriaceae</taxon>
        <taxon>Arenibacter</taxon>
    </lineage>
</organism>
<reference evidence="3" key="1">
    <citation type="journal article" date="2019" name="Int. J. Syst. Evol. Microbiol.">
        <title>The Global Catalogue of Microorganisms (GCM) 10K type strain sequencing project: providing services to taxonomists for standard genome sequencing and annotation.</title>
        <authorList>
            <consortium name="The Broad Institute Genomics Platform"/>
            <consortium name="The Broad Institute Genome Sequencing Center for Infectious Disease"/>
            <person name="Wu L."/>
            <person name="Ma J."/>
        </authorList>
    </citation>
    <scope>NUCLEOTIDE SEQUENCE [LARGE SCALE GENOMIC DNA]</scope>
    <source>
        <strain evidence="3">KCTC 52924</strain>
    </source>
</reference>
<comment type="caution">
    <text evidence="2">The sequence shown here is derived from an EMBL/GenBank/DDBJ whole genome shotgun (WGS) entry which is preliminary data.</text>
</comment>
<dbReference type="PANTHER" id="PTHR46211:SF1">
    <property type="entry name" value="GLYCEROPHOSPHODIESTER PHOSPHODIESTERASE, CYTOPLASMIC"/>
    <property type="match status" value="1"/>
</dbReference>
<dbReference type="Pfam" id="PF03009">
    <property type="entry name" value="GDPD"/>
    <property type="match status" value="1"/>
</dbReference>